<evidence type="ECO:0000313" key="1">
    <source>
        <dbReference type="EMBL" id="GIY32895.1"/>
    </source>
</evidence>
<name>A0AAV4SFD4_CAEEX</name>
<dbReference type="EMBL" id="BPLR01009564">
    <property type="protein sequence ID" value="GIY32895.1"/>
    <property type="molecule type" value="Genomic_DNA"/>
</dbReference>
<accession>A0AAV4SFD4</accession>
<proteinExistence type="predicted"/>
<reference evidence="1 2" key="1">
    <citation type="submission" date="2021-06" db="EMBL/GenBank/DDBJ databases">
        <title>Caerostris extrusa draft genome.</title>
        <authorList>
            <person name="Kono N."/>
            <person name="Arakawa K."/>
        </authorList>
    </citation>
    <scope>NUCLEOTIDE SEQUENCE [LARGE SCALE GENOMIC DNA]</scope>
</reference>
<keyword evidence="2" id="KW-1185">Reference proteome</keyword>
<evidence type="ECO:0000313" key="2">
    <source>
        <dbReference type="Proteomes" id="UP001054945"/>
    </source>
</evidence>
<dbReference type="Proteomes" id="UP001054945">
    <property type="component" value="Unassembled WGS sequence"/>
</dbReference>
<protein>
    <submittedName>
        <fullName evidence="1">Uncharacterized protein</fullName>
    </submittedName>
</protein>
<dbReference type="AlphaFoldDB" id="A0AAV4SFD4"/>
<comment type="caution">
    <text evidence="1">The sequence shown here is derived from an EMBL/GenBank/DDBJ whole genome shotgun (WGS) entry which is preliminary data.</text>
</comment>
<gene>
    <name evidence="1" type="ORF">CEXT_371911</name>
</gene>
<sequence>MHLTCHNLVGEPLRMPSGIRISSPSLRAKHRNVFSITQKLHTEPAILNMCDIQCFSAFPLEYAYIDWLPLKDSNASGLPQFGTSTSKDVF</sequence>
<organism evidence="1 2">
    <name type="scientific">Caerostris extrusa</name>
    <name type="common">Bark spider</name>
    <name type="synonym">Caerostris bankana</name>
    <dbReference type="NCBI Taxonomy" id="172846"/>
    <lineage>
        <taxon>Eukaryota</taxon>
        <taxon>Metazoa</taxon>
        <taxon>Ecdysozoa</taxon>
        <taxon>Arthropoda</taxon>
        <taxon>Chelicerata</taxon>
        <taxon>Arachnida</taxon>
        <taxon>Araneae</taxon>
        <taxon>Araneomorphae</taxon>
        <taxon>Entelegynae</taxon>
        <taxon>Araneoidea</taxon>
        <taxon>Araneidae</taxon>
        <taxon>Caerostris</taxon>
    </lineage>
</organism>